<keyword evidence="3" id="KW-1185">Reference proteome</keyword>
<accession>A0A653DLJ3</accession>
<feature type="non-terminal residue" evidence="2">
    <location>
        <position position="220"/>
    </location>
</feature>
<dbReference type="AlphaFoldDB" id="A0A653DLJ3"/>
<reference evidence="2 3" key="1">
    <citation type="submission" date="2019-01" db="EMBL/GenBank/DDBJ databases">
        <authorList>
            <person name="Sayadi A."/>
        </authorList>
    </citation>
    <scope>NUCLEOTIDE SEQUENCE [LARGE SCALE GENOMIC DNA]</scope>
</reference>
<sequence length="220" mass="24283">MEANKATRETLENIVIGDGTTTPQYMIQRIPENSQLLSSELLQNHNGLVVDLGGTDFIPVSYSSEDLLSQDLTEEDRNLAAALVAVQLSQQQKQQQIQDAASLPSLVANTNLGAKILEEQPLIISNEKGGTSFLRIVNSDNIYVEQQTLPKLVDAVKFSTVQAQPVTAVTTTQQVQQQQQQEEQETVTITTVVEEVPESPPPLVKKEDDKADSDRESLRW</sequence>
<evidence type="ECO:0000313" key="3">
    <source>
        <dbReference type="Proteomes" id="UP000410492"/>
    </source>
</evidence>
<feature type="compositionally biased region" description="Basic and acidic residues" evidence="1">
    <location>
        <begin position="204"/>
        <end position="220"/>
    </location>
</feature>
<dbReference type="EMBL" id="CAACVG010012693">
    <property type="protein sequence ID" value="VEN60697.1"/>
    <property type="molecule type" value="Genomic_DNA"/>
</dbReference>
<evidence type="ECO:0000256" key="1">
    <source>
        <dbReference type="SAM" id="MobiDB-lite"/>
    </source>
</evidence>
<dbReference type="OrthoDB" id="6077919at2759"/>
<protein>
    <submittedName>
        <fullName evidence="2">Uncharacterized protein</fullName>
    </submittedName>
</protein>
<proteinExistence type="predicted"/>
<gene>
    <name evidence="2" type="ORF">CALMAC_LOCUS18304</name>
</gene>
<organism evidence="2 3">
    <name type="scientific">Callosobruchus maculatus</name>
    <name type="common">Southern cowpea weevil</name>
    <name type="synonym">Pulse bruchid</name>
    <dbReference type="NCBI Taxonomy" id="64391"/>
    <lineage>
        <taxon>Eukaryota</taxon>
        <taxon>Metazoa</taxon>
        <taxon>Ecdysozoa</taxon>
        <taxon>Arthropoda</taxon>
        <taxon>Hexapoda</taxon>
        <taxon>Insecta</taxon>
        <taxon>Pterygota</taxon>
        <taxon>Neoptera</taxon>
        <taxon>Endopterygota</taxon>
        <taxon>Coleoptera</taxon>
        <taxon>Polyphaga</taxon>
        <taxon>Cucujiformia</taxon>
        <taxon>Chrysomeloidea</taxon>
        <taxon>Chrysomelidae</taxon>
        <taxon>Bruchinae</taxon>
        <taxon>Bruchini</taxon>
        <taxon>Callosobruchus</taxon>
    </lineage>
</organism>
<dbReference type="Proteomes" id="UP000410492">
    <property type="component" value="Unassembled WGS sequence"/>
</dbReference>
<name>A0A653DLJ3_CALMS</name>
<feature type="region of interest" description="Disordered" evidence="1">
    <location>
        <begin position="191"/>
        <end position="220"/>
    </location>
</feature>
<evidence type="ECO:0000313" key="2">
    <source>
        <dbReference type="EMBL" id="VEN60697.1"/>
    </source>
</evidence>